<evidence type="ECO:0000256" key="1">
    <source>
        <dbReference type="ARBA" id="ARBA00001946"/>
    </source>
</evidence>
<keyword evidence="7" id="KW-0808">Transferase</keyword>
<dbReference type="Gene3D" id="3.30.470.20">
    <property type="entry name" value="ATP-grasp fold, B domain"/>
    <property type="match status" value="1"/>
</dbReference>
<name>A0A2N5GMB1_9BACI</name>
<dbReference type="PANTHER" id="PTHR43030">
    <property type="entry name" value="PHOSPHOENOLPYRUVATE SYNTHASE"/>
    <property type="match status" value="1"/>
</dbReference>
<keyword evidence="10" id="KW-0418">Kinase</keyword>
<keyword evidence="12" id="KW-0460">Magnesium</keyword>
<dbReference type="GO" id="GO:0008986">
    <property type="term" value="F:pyruvate, water dikinase activity"/>
    <property type="evidence" value="ECO:0007669"/>
    <property type="project" value="UniProtKB-EC"/>
</dbReference>
<dbReference type="AlphaFoldDB" id="A0A2N5GMB1"/>
<organism evidence="17 19">
    <name type="scientific">Bacillus canaveralius</name>
    <dbReference type="NCBI Taxonomy" id="1403243"/>
    <lineage>
        <taxon>Bacteria</taxon>
        <taxon>Bacillati</taxon>
        <taxon>Bacillota</taxon>
        <taxon>Bacilli</taxon>
        <taxon>Bacillales</taxon>
        <taxon>Bacillaceae</taxon>
        <taxon>Bacillus</taxon>
    </lineage>
</organism>
<dbReference type="InterPro" id="IPR013815">
    <property type="entry name" value="ATP_grasp_subdomain_1"/>
</dbReference>
<keyword evidence="9" id="KW-0547">Nucleotide-binding</keyword>
<evidence type="ECO:0000256" key="8">
    <source>
        <dbReference type="ARBA" id="ARBA00022723"/>
    </source>
</evidence>
<dbReference type="Gene3D" id="3.30.1490.20">
    <property type="entry name" value="ATP-grasp fold, A domain"/>
    <property type="match status" value="1"/>
</dbReference>
<comment type="caution">
    <text evidence="17">The sequence shown here is derived from an EMBL/GenBank/DDBJ whole genome shotgun (WGS) entry which is preliminary data.</text>
</comment>
<evidence type="ECO:0000313" key="20">
    <source>
        <dbReference type="Proteomes" id="UP000235114"/>
    </source>
</evidence>
<dbReference type="SUPFAM" id="SSF56059">
    <property type="entry name" value="Glutathione synthetase ATP-binding domain-like"/>
    <property type="match status" value="1"/>
</dbReference>
<gene>
    <name evidence="17" type="ORF">CU635_11030</name>
    <name evidence="18" type="ORF">CVD25_10170</name>
</gene>
<evidence type="ECO:0000256" key="5">
    <source>
        <dbReference type="ARBA" id="ARBA00011996"/>
    </source>
</evidence>
<comment type="function">
    <text evidence="2">Catalyzes the phosphorylation of pyruvate to phosphoenolpyruvate.</text>
</comment>
<dbReference type="PANTHER" id="PTHR43030:SF1">
    <property type="entry name" value="PHOSPHOENOLPYRUVATE SYNTHASE"/>
    <property type="match status" value="1"/>
</dbReference>
<sequence>MYNRFLIKNNRLFFILWFTSKMKALIITKKVKYLENYNNRLLIKDEIIVLLFIKPLYIGGLIIMIIWLNDSLGKELYLTGGKGASLTRMACAGLPIPEGFVVSTEAYLKELSEAGVSSLIAKELAGLDLHNEAAVEKVSSTIRTAIESITLTEELETEITVSYQKLCPSNGPVAVRSSATAEDLPEASFAGQQDTYLGVVTAEQVIQRVKDCWASCFTDRAIAYRLRHGIRHEQLAGAVVVQKLVEADKAGVMFTVNPITKSEQVVVEACWGLGEALVSGEVTPDQYTVDKKSNQILNVSVLPKLKMVVRSEKEVKHQSVPAEKVRARVLSEIELSKLNEVAITLERFFGSPQDVEWAIKLGKVYLLQSRPITTI</sequence>
<dbReference type="Proteomes" id="UP000235114">
    <property type="component" value="Unassembled WGS sequence"/>
</dbReference>
<evidence type="ECO:0000256" key="10">
    <source>
        <dbReference type="ARBA" id="ARBA00022777"/>
    </source>
</evidence>
<evidence type="ECO:0000256" key="13">
    <source>
        <dbReference type="ARBA" id="ARBA00033470"/>
    </source>
</evidence>
<comment type="similarity">
    <text evidence="4">Belongs to the PEP-utilizing enzyme family.</text>
</comment>
<dbReference type="EMBL" id="PGVD01000028">
    <property type="protein sequence ID" value="PLR96997.1"/>
    <property type="molecule type" value="Genomic_DNA"/>
</dbReference>
<keyword evidence="15" id="KW-0472">Membrane</keyword>
<evidence type="ECO:0000256" key="6">
    <source>
        <dbReference type="ARBA" id="ARBA00021623"/>
    </source>
</evidence>
<evidence type="ECO:0000256" key="11">
    <source>
        <dbReference type="ARBA" id="ARBA00022840"/>
    </source>
</evidence>
<evidence type="ECO:0000313" key="17">
    <source>
        <dbReference type="EMBL" id="PLR82999.1"/>
    </source>
</evidence>
<keyword evidence="15" id="KW-1133">Transmembrane helix</keyword>
<evidence type="ECO:0000313" key="18">
    <source>
        <dbReference type="EMBL" id="PLR96997.1"/>
    </source>
</evidence>
<dbReference type="Proteomes" id="UP000234951">
    <property type="component" value="Unassembled WGS sequence"/>
</dbReference>
<dbReference type="Pfam" id="PF01326">
    <property type="entry name" value="PPDK_N"/>
    <property type="match status" value="1"/>
</dbReference>
<evidence type="ECO:0000256" key="4">
    <source>
        <dbReference type="ARBA" id="ARBA00007837"/>
    </source>
</evidence>
<dbReference type="EC" id="2.7.9.2" evidence="5"/>
<accession>A0A2N5GMB1</accession>
<dbReference type="InterPro" id="IPR002192">
    <property type="entry name" value="PPDK_AMP/ATP-bd"/>
</dbReference>
<dbReference type="GO" id="GO:0046872">
    <property type="term" value="F:metal ion binding"/>
    <property type="evidence" value="ECO:0007669"/>
    <property type="project" value="UniProtKB-KW"/>
</dbReference>
<evidence type="ECO:0000313" key="19">
    <source>
        <dbReference type="Proteomes" id="UP000234951"/>
    </source>
</evidence>
<evidence type="ECO:0000256" key="15">
    <source>
        <dbReference type="SAM" id="Phobius"/>
    </source>
</evidence>
<evidence type="ECO:0000256" key="14">
    <source>
        <dbReference type="ARBA" id="ARBA00047700"/>
    </source>
</evidence>
<comment type="pathway">
    <text evidence="3">Carbohydrate biosynthesis; gluconeogenesis.</text>
</comment>
<keyword evidence="20" id="KW-1185">Reference proteome</keyword>
<dbReference type="UniPathway" id="UPA00138"/>
<keyword evidence="8" id="KW-0479">Metal-binding</keyword>
<comment type="cofactor">
    <cofactor evidence="1">
        <name>Mg(2+)</name>
        <dbReference type="ChEBI" id="CHEBI:18420"/>
    </cofactor>
</comment>
<proteinExistence type="inferred from homology"/>
<dbReference type="GO" id="GO:0005524">
    <property type="term" value="F:ATP binding"/>
    <property type="evidence" value="ECO:0007669"/>
    <property type="project" value="UniProtKB-KW"/>
</dbReference>
<dbReference type="FunFam" id="3.30.1490.20:FF:000010">
    <property type="entry name" value="Phosphoenolpyruvate synthase"/>
    <property type="match status" value="1"/>
</dbReference>
<keyword evidence="11" id="KW-0067">ATP-binding</keyword>
<evidence type="ECO:0000256" key="9">
    <source>
        <dbReference type="ARBA" id="ARBA00022741"/>
    </source>
</evidence>
<dbReference type="EMBL" id="PGVA01000024">
    <property type="protein sequence ID" value="PLR82999.1"/>
    <property type="molecule type" value="Genomic_DNA"/>
</dbReference>
<evidence type="ECO:0000259" key="16">
    <source>
        <dbReference type="Pfam" id="PF01326"/>
    </source>
</evidence>
<dbReference type="RefSeq" id="WP_101577414.1">
    <property type="nucleotide sequence ID" value="NZ_PGVA01000024.1"/>
</dbReference>
<reference evidence="17 19" key="1">
    <citation type="submission" date="2017-11" db="EMBL/GenBank/DDBJ databases">
        <title>Comparitive Functional Genomics of Dry Heat Resistant strains isolated from the Viking Spacecraft.</title>
        <authorList>
            <person name="Seuylemezian A."/>
            <person name="Cooper K."/>
            <person name="Vaishampayan P."/>
        </authorList>
    </citation>
    <scope>NUCLEOTIDE SEQUENCE [LARGE SCALE GENOMIC DNA]</scope>
    <source>
        <strain evidence="17 19">M4.6</strain>
    </source>
</reference>
<dbReference type="OrthoDB" id="9765468at2"/>
<evidence type="ECO:0000256" key="12">
    <source>
        <dbReference type="ARBA" id="ARBA00022842"/>
    </source>
</evidence>
<feature type="transmembrane region" description="Helical" evidence="15">
    <location>
        <begin position="48"/>
        <end position="68"/>
    </location>
</feature>
<feature type="domain" description="Pyruvate phosphate dikinase AMP/ATP-binding" evidence="16">
    <location>
        <begin position="78"/>
        <end position="374"/>
    </location>
</feature>
<reference evidence="18 20" key="2">
    <citation type="submission" date="2017-12" db="EMBL/GenBank/DDBJ databases">
        <title>Comparative Functional Genomics of Dry Heat Resistant strains isolated from the Viking Spacecraft.</title>
        <authorList>
            <person name="Seuylemezian A."/>
            <person name="Cooper K."/>
            <person name="Vaishampayan P."/>
        </authorList>
    </citation>
    <scope>NUCLEOTIDE SEQUENCE [LARGE SCALE GENOMIC DNA]</scope>
    <source>
        <strain evidence="18 20">ATCC 29669</strain>
    </source>
</reference>
<evidence type="ECO:0000256" key="2">
    <source>
        <dbReference type="ARBA" id="ARBA00002988"/>
    </source>
</evidence>
<dbReference type="GO" id="GO:0006094">
    <property type="term" value="P:gluconeogenesis"/>
    <property type="evidence" value="ECO:0007669"/>
    <property type="project" value="UniProtKB-UniPathway"/>
</dbReference>
<evidence type="ECO:0000256" key="3">
    <source>
        <dbReference type="ARBA" id="ARBA00004742"/>
    </source>
</evidence>
<keyword evidence="15" id="KW-0812">Transmembrane</keyword>
<comment type="catalytic activity">
    <reaction evidence="14">
        <text>pyruvate + ATP + H2O = phosphoenolpyruvate + AMP + phosphate + 2 H(+)</text>
        <dbReference type="Rhea" id="RHEA:11364"/>
        <dbReference type="ChEBI" id="CHEBI:15361"/>
        <dbReference type="ChEBI" id="CHEBI:15377"/>
        <dbReference type="ChEBI" id="CHEBI:15378"/>
        <dbReference type="ChEBI" id="CHEBI:30616"/>
        <dbReference type="ChEBI" id="CHEBI:43474"/>
        <dbReference type="ChEBI" id="CHEBI:58702"/>
        <dbReference type="ChEBI" id="CHEBI:456215"/>
        <dbReference type="EC" id="2.7.9.2"/>
    </reaction>
</comment>
<evidence type="ECO:0000256" key="7">
    <source>
        <dbReference type="ARBA" id="ARBA00022679"/>
    </source>
</evidence>
<dbReference type="InterPro" id="IPR006319">
    <property type="entry name" value="PEP_synth"/>
</dbReference>
<protein>
    <recommendedName>
        <fullName evidence="6">Phosphoenolpyruvate synthase</fullName>
        <ecNumber evidence="5">2.7.9.2</ecNumber>
    </recommendedName>
    <alternativeName>
        <fullName evidence="13">Pyruvate, water dikinase</fullName>
    </alternativeName>
</protein>